<dbReference type="SUPFAM" id="SSF54197">
    <property type="entry name" value="HIT-like"/>
    <property type="match status" value="1"/>
</dbReference>
<dbReference type="Gene3D" id="3.30.428.10">
    <property type="entry name" value="HIT-like"/>
    <property type="match status" value="1"/>
</dbReference>
<evidence type="ECO:0000256" key="1">
    <source>
        <dbReference type="PIRSR" id="PIRSR601310-1"/>
    </source>
</evidence>
<evidence type="ECO:0000256" key="2">
    <source>
        <dbReference type="PIRSR" id="PIRSR601310-3"/>
    </source>
</evidence>
<dbReference type="PRINTS" id="PR00332">
    <property type="entry name" value="HISTRIAD"/>
</dbReference>
<evidence type="ECO:0000256" key="3">
    <source>
        <dbReference type="PROSITE-ProRule" id="PRU00464"/>
    </source>
</evidence>
<accession>A0A9D1LGV6</accession>
<protein>
    <submittedName>
        <fullName evidence="5">HIT family protein</fullName>
    </submittedName>
</protein>
<proteinExistence type="predicted"/>
<dbReference type="PROSITE" id="PS51084">
    <property type="entry name" value="HIT_2"/>
    <property type="match status" value="1"/>
</dbReference>
<feature type="active site" description="Tele-AMP-histidine intermediate" evidence="1">
    <location>
        <position position="93"/>
    </location>
</feature>
<dbReference type="Pfam" id="PF01230">
    <property type="entry name" value="HIT"/>
    <property type="match status" value="1"/>
</dbReference>
<gene>
    <name evidence="5" type="ORF">IAD18_05415</name>
</gene>
<dbReference type="EMBL" id="DVMS01000153">
    <property type="protein sequence ID" value="HIU39085.1"/>
    <property type="molecule type" value="Genomic_DNA"/>
</dbReference>
<dbReference type="PANTHER" id="PTHR46648">
    <property type="entry name" value="HIT FAMILY PROTEIN 1"/>
    <property type="match status" value="1"/>
</dbReference>
<dbReference type="InterPro" id="IPR001310">
    <property type="entry name" value="Histidine_triad_HIT"/>
</dbReference>
<dbReference type="Proteomes" id="UP000824076">
    <property type="component" value="Unassembled WGS sequence"/>
</dbReference>
<organism evidence="5 6">
    <name type="scientific">Candidatus Limisoma intestinavium</name>
    <dbReference type="NCBI Taxonomy" id="2840856"/>
    <lineage>
        <taxon>Bacteria</taxon>
        <taxon>Pseudomonadati</taxon>
        <taxon>Bacteroidota</taxon>
        <taxon>Bacteroidia</taxon>
        <taxon>Bacteroidales</taxon>
        <taxon>Candidatus Limisoma</taxon>
    </lineage>
</organism>
<sequence>MATIFSKIIAGEIPCYKVGEDEKNFAFLDINPVNKGHVLVVPKTENDYIFNLSEEDYAALTRFARKVAKAMEKVIPCKRIGVAVIGLEVPHAHIHLIPIVEEKDMYFDKPKLSLPAEEMQAIATAIAAELNK</sequence>
<name>A0A9D1LGV6_9BACT</name>
<reference evidence="5" key="2">
    <citation type="journal article" date="2021" name="PeerJ">
        <title>Extensive microbial diversity within the chicken gut microbiome revealed by metagenomics and culture.</title>
        <authorList>
            <person name="Gilroy R."/>
            <person name="Ravi A."/>
            <person name="Getino M."/>
            <person name="Pursley I."/>
            <person name="Horton D.L."/>
            <person name="Alikhan N.F."/>
            <person name="Baker D."/>
            <person name="Gharbi K."/>
            <person name="Hall N."/>
            <person name="Watson M."/>
            <person name="Adriaenssens E.M."/>
            <person name="Foster-Nyarko E."/>
            <person name="Jarju S."/>
            <person name="Secka A."/>
            <person name="Antonio M."/>
            <person name="Oren A."/>
            <person name="Chaudhuri R.R."/>
            <person name="La Ragione R."/>
            <person name="Hildebrand F."/>
            <person name="Pallen M.J."/>
        </authorList>
    </citation>
    <scope>NUCLEOTIDE SEQUENCE</scope>
    <source>
        <strain evidence="5">17073</strain>
    </source>
</reference>
<dbReference type="InterPro" id="IPR036265">
    <property type="entry name" value="HIT-like_sf"/>
</dbReference>
<evidence type="ECO:0000313" key="6">
    <source>
        <dbReference type="Proteomes" id="UP000824076"/>
    </source>
</evidence>
<dbReference type="InterPro" id="IPR011146">
    <property type="entry name" value="HIT-like"/>
</dbReference>
<dbReference type="PANTHER" id="PTHR46648:SF1">
    <property type="entry name" value="ADENOSINE 5'-MONOPHOSPHORAMIDASE HNT1"/>
    <property type="match status" value="1"/>
</dbReference>
<comment type="caution">
    <text evidence="5">The sequence shown here is derived from an EMBL/GenBank/DDBJ whole genome shotgun (WGS) entry which is preliminary data.</text>
</comment>
<dbReference type="AlphaFoldDB" id="A0A9D1LGV6"/>
<evidence type="ECO:0000259" key="4">
    <source>
        <dbReference type="PROSITE" id="PS51084"/>
    </source>
</evidence>
<feature type="domain" description="HIT" evidence="4">
    <location>
        <begin position="4"/>
        <end position="107"/>
    </location>
</feature>
<evidence type="ECO:0000313" key="5">
    <source>
        <dbReference type="EMBL" id="HIU39085.1"/>
    </source>
</evidence>
<dbReference type="GO" id="GO:0003824">
    <property type="term" value="F:catalytic activity"/>
    <property type="evidence" value="ECO:0007669"/>
    <property type="project" value="InterPro"/>
</dbReference>
<feature type="short sequence motif" description="Histidine triad motif" evidence="2 3">
    <location>
        <begin position="91"/>
        <end position="95"/>
    </location>
</feature>
<dbReference type="GO" id="GO:0009117">
    <property type="term" value="P:nucleotide metabolic process"/>
    <property type="evidence" value="ECO:0007669"/>
    <property type="project" value="TreeGrafter"/>
</dbReference>
<reference evidence="5" key="1">
    <citation type="submission" date="2020-10" db="EMBL/GenBank/DDBJ databases">
        <authorList>
            <person name="Gilroy R."/>
        </authorList>
    </citation>
    <scope>NUCLEOTIDE SEQUENCE</scope>
    <source>
        <strain evidence="5">17073</strain>
    </source>
</reference>